<protein>
    <submittedName>
        <fullName evidence="5">ABC transporter, ATP-binding protein</fullName>
    </submittedName>
</protein>
<feature type="domain" description="ABC transporter" evidence="4">
    <location>
        <begin position="5"/>
        <end position="227"/>
    </location>
</feature>
<keyword evidence="3 5" id="KW-0067">ATP-binding</keyword>
<evidence type="ECO:0000256" key="1">
    <source>
        <dbReference type="ARBA" id="ARBA00022448"/>
    </source>
</evidence>
<keyword evidence="2" id="KW-0547">Nucleotide-binding</keyword>
<dbReference type="PANTHER" id="PTHR42939">
    <property type="entry name" value="ABC TRANSPORTER ATP-BINDING PROTEIN ALBC-RELATED"/>
    <property type="match status" value="1"/>
</dbReference>
<dbReference type="PROSITE" id="PS00018">
    <property type="entry name" value="EF_HAND_1"/>
    <property type="match status" value="1"/>
</dbReference>
<proteinExistence type="predicted"/>
<dbReference type="InterPro" id="IPR018247">
    <property type="entry name" value="EF_Hand_1_Ca_BS"/>
</dbReference>
<comment type="caution">
    <text evidence="5">The sequence shown here is derived from an EMBL/GenBank/DDBJ whole genome shotgun (WGS) entry which is preliminary data.</text>
</comment>
<dbReference type="CDD" id="cd03230">
    <property type="entry name" value="ABC_DR_subfamily_A"/>
    <property type="match status" value="1"/>
</dbReference>
<dbReference type="PANTHER" id="PTHR42939:SF1">
    <property type="entry name" value="ABC TRANSPORTER ATP-BINDING PROTEIN ALBC-RELATED"/>
    <property type="match status" value="1"/>
</dbReference>
<dbReference type="Proteomes" id="UP000004509">
    <property type="component" value="Unassembled WGS sequence"/>
</dbReference>
<dbReference type="OrthoDB" id="9804819at2"/>
<dbReference type="AlphaFoldDB" id="C8PRF4"/>
<evidence type="ECO:0000256" key="3">
    <source>
        <dbReference type="ARBA" id="ARBA00022840"/>
    </source>
</evidence>
<evidence type="ECO:0000313" key="6">
    <source>
        <dbReference type="Proteomes" id="UP000004509"/>
    </source>
</evidence>
<dbReference type="InterPro" id="IPR003439">
    <property type="entry name" value="ABC_transporter-like_ATP-bd"/>
</dbReference>
<evidence type="ECO:0000259" key="4">
    <source>
        <dbReference type="PROSITE" id="PS50893"/>
    </source>
</evidence>
<dbReference type="Pfam" id="PF00005">
    <property type="entry name" value="ABC_tran"/>
    <property type="match status" value="1"/>
</dbReference>
<dbReference type="Gene3D" id="3.40.50.300">
    <property type="entry name" value="P-loop containing nucleotide triphosphate hydrolases"/>
    <property type="match status" value="1"/>
</dbReference>
<dbReference type="InterPro" id="IPR051782">
    <property type="entry name" value="ABC_Transporter_VariousFunc"/>
</dbReference>
<accession>C8PRF4</accession>
<dbReference type="GO" id="GO:0016887">
    <property type="term" value="F:ATP hydrolysis activity"/>
    <property type="evidence" value="ECO:0007669"/>
    <property type="project" value="InterPro"/>
</dbReference>
<dbReference type="InterPro" id="IPR027417">
    <property type="entry name" value="P-loop_NTPase"/>
</dbReference>
<dbReference type="GO" id="GO:0005524">
    <property type="term" value="F:ATP binding"/>
    <property type="evidence" value="ECO:0007669"/>
    <property type="project" value="UniProtKB-KW"/>
</dbReference>
<dbReference type="EMBL" id="ACYH01000041">
    <property type="protein sequence ID" value="EEV20079.1"/>
    <property type="molecule type" value="Genomic_DNA"/>
</dbReference>
<evidence type="ECO:0000256" key="2">
    <source>
        <dbReference type="ARBA" id="ARBA00022741"/>
    </source>
</evidence>
<dbReference type="PROSITE" id="PS50893">
    <property type="entry name" value="ABC_TRANSPORTER_2"/>
    <property type="match status" value="1"/>
</dbReference>
<dbReference type="SUPFAM" id="SSF52540">
    <property type="entry name" value="P-loop containing nucleoside triphosphate hydrolases"/>
    <property type="match status" value="1"/>
</dbReference>
<evidence type="ECO:0000313" key="5">
    <source>
        <dbReference type="EMBL" id="EEV20079.1"/>
    </source>
</evidence>
<dbReference type="RefSeq" id="WP_006189117.1">
    <property type="nucleotide sequence ID" value="NZ_ACYH01000041.1"/>
</dbReference>
<dbReference type="eggNOG" id="COG1131">
    <property type="taxonomic scope" value="Bacteria"/>
</dbReference>
<reference evidence="5 6" key="1">
    <citation type="submission" date="2009-07" db="EMBL/GenBank/DDBJ databases">
        <authorList>
            <person name="Madupu R."/>
            <person name="Sebastian Y."/>
            <person name="Durkin A.S."/>
            <person name="Torralba M."/>
            <person name="Methe B."/>
            <person name="Sutton G.G."/>
            <person name="Strausberg R.L."/>
            <person name="Nelson K.E."/>
        </authorList>
    </citation>
    <scope>NUCLEOTIDE SEQUENCE [LARGE SCALE GENOMIC DNA]</scope>
    <source>
        <strain evidence="5 6">ATCC 35580</strain>
    </source>
</reference>
<name>C8PRF4_9SPIR</name>
<gene>
    <name evidence="5" type="ORF">TREVI0001_0845</name>
</gene>
<dbReference type="InterPro" id="IPR003593">
    <property type="entry name" value="AAA+_ATPase"/>
</dbReference>
<sequence>MSVILQADSVQKSYFTKSVLKDISLEIQDGAILGLLGPNGSGKTTFLKIIAGLLHASSGNIRVCGQPVGLATKSMVSFLPDRNCLYPKMTALDAIQFYQDFFDDFDRNKALELLEFMQLEQKQTIKTMSKGMIEKMNLTLTFARAAKLFVLDEPLGGTDPVAREKIIKTIIKTWTENSAIIISTHLVTDVEHVFTDVAFLRDGAIAVHGDAEQLREAHQKSIYQLYLEIFGKFFS</sequence>
<dbReference type="SMART" id="SM00382">
    <property type="entry name" value="AAA"/>
    <property type="match status" value="1"/>
</dbReference>
<keyword evidence="1" id="KW-0813">Transport</keyword>
<dbReference type="STRING" id="596324.TREVI0001_0845"/>
<organism evidence="5 6">
    <name type="scientific">Treponema vincentii ATCC 35580</name>
    <dbReference type="NCBI Taxonomy" id="596324"/>
    <lineage>
        <taxon>Bacteria</taxon>
        <taxon>Pseudomonadati</taxon>
        <taxon>Spirochaetota</taxon>
        <taxon>Spirochaetia</taxon>
        <taxon>Spirochaetales</taxon>
        <taxon>Treponemataceae</taxon>
        <taxon>Treponema</taxon>
    </lineage>
</organism>